<proteinExistence type="predicted"/>
<evidence type="ECO:0000313" key="1">
    <source>
        <dbReference type="EMBL" id="KAJ1673062.1"/>
    </source>
</evidence>
<reference evidence="1" key="1">
    <citation type="submission" date="2022-06" db="EMBL/GenBank/DDBJ databases">
        <title>Phylogenomic reconstructions and comparative analyses of Kickxellomycotina fungi.</title>
        <authorList>
            <person name="Reynolds N.K."/>
            <person name="Stajich J.E."/>
            <person name="Barry K."/>
            <person name="Grigoriev I.V."/>
            <person name="Crous P."/>
            <person name="Smith M.E."/>
        </authorList>
    </citation>
    <scope>NUCLEOTIDE SEQUENCE</scope>
    <source>
        <strain evidence="1">RSA 2271</strain>
    </source>
</reference>
<name>A0ACC1HCR0_9FUNG</name>
<evidence type="ECO:0000313" key="2">
    <source>
        <dbReference type="Proteomes" id="UP001145114"/>
    </source>
</evidence>
<comment type="caution">
    <text evidence="1">The sequence shown here is derived from an EMBL/GenBank/DDBJ whole genome shotgun (WGS) entry which is preliminary data.</text>
</comment>
<protein>
    <submittedName>
        <fullName evidence="1">Uncharacterized protein</fullName>
    </submittedName>
</protein>
<keyword evidence="2" id="KW-1185">Reference proteome</keyword>
<gene>
    <name evidence="1" type="ORF">EV182_005965</name>
</gene>
<dbReference type="EMBL" id="JAMZIH010007450">
    <property type="protein sequence ID" value="KAJ1673062.1"/>
    <property type="molecule type" value="Genomic_DNA"/>
</dbReference>
<feature type="non-terminal residue" evidence="1">
    <location>
        <position position="446"/>
    </location>
</feature>
<sequence length="446" mass="45518">MVGSLGGRSISSSQRQRSRWDFVRPQNATEHVSIAGGPRGVGAAAPLNLLNDLSSRTSALPPPHPLLKQSNIDAVWNDPLITRSLARPFDHGLRRSSGVASPAAPPPGLDFMRSSNSSTPTATGGAFSAYSSTASGELSDLAKLNQSSIDGIALSASTMAGMASAAPTQSLLQRIASPAHNCDGQPVHAGFGDVSQTSVLAAGSKPGYKGSGLLGQLEHSAGMYGINQQQQQQQQQEAMRPRRGVPQAAAAATSSLYSDPAILSTTQLGQHRHSLAHASSVVADATSAFGTSATPSVTHTHSQLSSLLSRLQLGGNAALNKIPVPSAASVTGMMPPASGSGALGGSNVPFVDPAIMQMGRSLPGSLAAAPRSSGGISGSTPPAHSEGKGSHLLAQLFQGQKQPQQPQIQEAQDRGSFLYHSAATIEPSGLSSHNGGSAEPTKTHQT</sequence>
<accession>A0ACC1HCR0</accession>
<organism evidence="1 2">
    <name type="scientific">Spiromyces aspiralis</name>
    <dbReference type="NCBI Taxonomy" id="68401"/>
    <lineage>
        <taxon>Eukaryota</taxon>
        <taxon>Fungi</taxon>
        <taxon>Fungi incertae sedis</taxon>
        <taxon>Zoopagomycota</taxon>
        <taxon>Kickxellomycotina</taxon>
        <taxon>Kickxellomycetes</taxon>
        <taxon>Kickxellales</taxon>
        <taxon>Kickxellaceae</taxon>
        <taxon>Spiromyces</taxon>
    </lineage>
</organism>
<dbReference type="Proteomes" id="UP001145114">
    <property type="component" value="Unassembled WGS sequence"/>
</dbReference>